<accession>A0A6A8GKW2</accession>
<name>A0A6A8GKW2_9EURY</name>
<comment type="caution">
    <text evidence="1">The sequence shown here is derived from an EMBL/GenBank/DDBJ whole genome shotgun (WGS) entry which is preliminary data.</text>
</comment>
<proteinExistence type="predicted"/>
<keyword evidence="2" id="KW-1185">Reference proteome</keyword>
<dbReference type="Pfam" id="PF26515">
    <property type="entry name" value="Ig_halo_2"/>
    <property type="match status" value="1"/>
</dbReference>
<dbReference type="InterPro" id="IPR058994">
    <property type="entry name" value="Ig-containing_halobact"/>
</dbReference>
<dbReference type="RefSeq" id="WP_151164456.1">
    <property type="nucleotide sequence ID" value="NZ_WKJO01000002.1"/>
</dbReference>
<evidence type="ECO:0000313" key="2">
    <source>
        <dbReference type="Proteomes" id="UP000439022"/>
    </source>
</evidence>
<gene>
    <name evidence="1" type="ORF">GJR96_16285</name>
</gene>
<evidence type="ECO:0000313" key="1">
    <source>
        <dbReference type="EMBL" id="MRX23509.1"/>
    </source>
</evidence>
<dbReference type="AlphaFoldDB" id="A0A6A8GKW2"/>
<dbReference type="EMBL" id="WKJO01000002">
    <property type="protein sequence ID" value="MRX23509.1"/>
    <property type="molecule type" value="Genomic_DNA"/>
</dbReference>
<sequence>MVSRRIGAALALLVLLSGLSVVAGETIHSPPTMTVTNEDETRYRVTAYTIDSLQKAMLMNFAVTTSDGDRRLVTLSQMVWPQDFQNVTLVDDGIPTQHVTVEPGDEETMTVEAWTPGNVTVYVVEDIGANETHEQTEIEACTRRDQEHTLTLEERGSGGSSLCASRFDWLIA</sequence>
<protein>
    <submittedName>
        <fullName evidence="1">Uncharacterized protein</fullName>
    </submittedName>
</protein>
<organism evidence="1 2">
    <name type="scientific">Haloferax litoreum</name>
    <dbReference type="NCBI Taxonomy" id="2666140"/>
    <lineage>
        <taxon>Archaea</taxon>
        <taxon>Methanobacteriati</taxon>
        <taxon>Methanobacteriota</taxon>
        <taxon>Stenosarchaea group</taxon>
        <taxon>Halobacteria</taxon>
        <taxon>Halobacteriales</taxon>
        <taxon>Haloferacaceae</taxon>
        <taxon>Haloferax</taxon>
    </lineage>
</organism>
<dbReference type="Proteomes" id="UP000439022">
    <property type="component" value="Unassembled WGS sequence"/>
</dbReference>
<reference evidence="1 2" key="1">
    <citation type="submission" date="2019-11" db="EMBL/GenBank/DDBJ databases">
        <title>Whole genome sequence of Haloferax sp. MBLA0076.</title>
        <authorList>
            <person name="Seo M.-J."/>
            <person name="Cho E.-S."/>
        </authorList>
    </citation>
    <scope>NUCLEOTIDE SEQUENCE [LARGE SCALE GENOMIC DNA]</scope>
    <source>
        <strain evidence="1 2">MBLA0076</strain>
    </source>
</reference>